<dbReference type="Gene3D" id="3.40.50.300">
    <property type="entry name" value="P-loop containing nucleotide triphosphate hydrolases"/>
    <property type="match status" value="1"/>
</dbReference>
<dbReference type="InterPro" id="IPR040632">
    <property type="entry name" value="Sulfotransfer_4"/>
</dbReference>
<gene>
    <name evidence="2" type="ORF">BKA59DRAFT_484512</name>
</gene>
<protein>
    <submittedName>
        <fullName evidence="2">P-loop containing nucleoside triphosphate hydrolase protein</fullName>
    </submittedName>
</protein>
<dbReference type="InterPro" id="IPR027417">
    <property type="entry name" value="P-loop_NTPase"/>
</dbReference>
<comment type="caution">
    <text evidence="2">The sequence shown here is derived from an EMBL/GenBank/DDBJ whole genome shotgun (WGS) entry which is preliminary data.</text>
</comment>
<dbReference type="SUPFAM" id="SSF52540">
    <property type="entry name" value="P-loop containing nucleoside triphosphate hydrolases"/>
    <property type="match status" value="1"/>
</dbReference>
<dbReference type="Pfam" id="PF17784">
    <property type="entry name" value="Sulfotransfer_4"/>
    <property type="match status" value="1"/>
</dbReference>
<evidence type="ECO:0000256" key="1">
    <source>
        <dbReference type="SAM" id="MobiDB-lite"/>
    </source>
</evidence>
<sequence length="268" mass="29858">MEPKENNHVPATSEKAGTSATRPPPLLCLGAPRTGTASLMAALQILGYPNVHHGWDVSESEHLQWQWPIFNRACDATFSNIPTYNGKPFSRAEWDEVFGGYDAVSDVASFFAESLIPAYPDAKVILVERDIEKWLPSMRTVVDGSGTATKRKIGIKVGKLSGYTSPEPCYKMHQGWSGSPSPDDVTEHLKSAYVRHNQYIRDNVPAERLLDFKLSDGWGPLCEFLGKEVPDVPFPHLNDSAEYAVRGKRLGKKMIKRALRNILCPCFR</sequence>
<feature type="region of interest" description="Disordered" evidence="1">
    <location>
        <begin position="1"/>
        <end position="25"/>
    </location>
</feature>
<dbReference type="PANTHER" id="PTHR36978:SF4">
    <property type="entry name" value="P-LOOP CONTAINING NUCLEOSIDE TRIPHOSPHATE HYDROLASE PROTEIN"/>
    <property type="match status" value="1"/>
</dbReference>
<dbReference type="OrthoDB" id="408152at2759"/>
<keyword evidence="2" id="KW-0378">Hydrolase</keyword>
<accession>A0A8K0RW17</accession>
<keyword evidence="3" id="KW-1185">Reference proteome</keyword>
<organism evidence="2 3">
    <name type="scientific">Fusarium tricinctum</name>
    <dbReference type="NCBI Taxonomy" id="61284"/>
    <lineage>
        <taxon>Eukaryota</taxon>
        <taxon>Fungi</taxon>
        <taxon>Dikarya</taxon>
        <taxon>Ascomycota</taxon>
        <taxon>Pezizomycotina</taxon>
        <taxon>Sordariomycetes</taxon>
        <taxon>Hypocreomycetidae</taxon>
        <taxon>Hypocreales</taxon>
        <taxon>Nectriaceae</taxon>
        <taxon>Fusarium</taxon>
        <taxon>Fusarium tricinctum species complex</taxon>
    </lineage>
</organism>
<dbReference type="Proteomes" id="UP000813427">
    <property type="component" value="Unassembled WGS sequence"/>
</dbReference>
<evidence type="ECO:0000313" key="3">
    <source>
        <dbReference type="Proteomes" id="UP000813427"/>
    </source>
</evidence>
<name>A0A8K0RW17_9HYPO</name>
<dbReference type="PANTHER" id="PTHR36978">
    <property type="entry name" value="P-LOOP CONTAINING NUCLEOTIDE TRIPHOSPHATE HYDROLASE"/>
    <property type="match status" value="1"/>
</dbReference>
<dbReference type="GO" id="GO:0016787">
    <property type="term" value="F:hydrolase activity"/>
    <property type="evidence" value="ECO:0007669"/>
    <property type="project" value="UniProtKB-KW"/>
</dbReference>
<dbReference type="EMBL" id="JAGPXF010000006">
    <property type="protein sequence ID" value="KAH7239370.1"/>
    <property type="molecule type" value="Genomic_DNA"/>
</dbReference>
<evidence type="ECO:0000313" key="2">
    <source>
        <dbReference type="EMBL" id="KAH7239370.1"/>
    </source>
</evidence>
<proteinExistence type="predicted"/>
<reference evidence="2" key="1">
    <citation type="journal article" date="2021" name="Nat. Commun.">
        <title>Genetic determinants of endophytism in the Arabidopsis root mycobiome.</title>
        <authorList>
            <person name="Mesny F."/>
            <person name="Miyauchi S."/>
            <person name="Thiergart T."/>
            <person name="Pickel B."/>
            <person name="Atanasova L."/>
            <person name="Karlsson M."/>
            <person name="Huettel B."/>
            <person name="Barry K.W."/>
            <person name="Haridas S."/>
            <person name="Chen C."/>
            <person name="Bauer D."/>
            <person name="Andreopoulos W."/>
            <person name="Pangilinan J."/>
            <person name="LaButti K."/>
            <person name="Riley R."/>
            <person name="Lipzen A."/>
            <person name="Clum A."/>
            <person name="Drula E."/>
            <person name="Henrissat B."/>
            <person name="Kohler A."/>
            <person name="Grigoriev I.V."/>
            <person name="Martin F.M."/>
            <person name="Hacquard S."/>
        </authorList>
    </citation>
    <scope>NUCLEOTIDE SEQUENCE</scope>
    <source>
        <strain evidence="2">MPI-SDFR-AT-0068</strain>
    </source>
</reference>
<dbReference type="AlphaFoldDB" id="A0A8K0RW17"/>